<dbReference type="InterPro" id="IPR051610">
    <property type="entry name" value="GPI/OXD"/>
</dbReference>
<dbReference type="CDD" id="cd02224">
    <property type="entry name" value="cupin_SPO2919-like"/>
    <property type="match status" value="1"/>
</dbReference>
<evidence type="ECO:0000256" key="1">
    <source>
        <dbReference type="ARBA" id="ARBA00022723"/>
    </source>
</evidence>
<proteinExistence type="predicted"/>
<dbReference type="InterPro" id="IPR011051">
    <property type="entry name" value="RmlC_Cupin_sf"/>
</dbReference>
<dbReference type="RefSeq" id="WP_341399758.1">
    <property type="nucleotide sequence ID" value="NZ_JBBUTI010000009.1"/>
</dbReference>
<organism evidence="3 4">
    <name type="scientific">Ideonella margarita</name>
    <dbReference type="NCBI Taxonomy" id="2984191"/>
    <lineage>
        <taxon>Bacteria</taxon>
        <taxon>Pseudomonadati</taxon>
        <taxon>Pseudomonadota</taxon>
        <taxon>Betaproteobacteria</taxon>
        <taxon>Burkholderiales</taxon>
        <taxon>Sphaerotilaceae</taxon>
        <taxon>Ideonella</taxon>
    </lineage>
</organism>
<dbReference type="Gene3D" id="2.60.120.10">
    <property type="entry name" value="Jelly Rolls"/>
    <property type="match status" value="1"/>
</dbReference>
<evidence type="ECO:0000313" key="4">
    <source>
        <dbReference type="Proteomes" id="UP001379945"/>
    </source>
</evidence>
<protein>
    <submittedName>
        <fullName evidence="3">Cupin domain-containing protein</fullName>
    </submittedName>
</protein>
<dbReference type="PANTHER" id="PTHR35848:SF9">
    <property type="entry name" value="SLL1358 PROTEIN"/>
    <property type="match status" value="1"/>
</dbReference>
<dbReference type="InterPro" id="IPR013096">
    <property type="entry name" value="Cupin_2"/>
</dbReference>
<reference evidence="3 4" key="1">
    <citation type="submission" date="2024-04" db="EMBL/GenBank/DDBJ databases">
        <title>Novel species of the genus Ideonella isolated from streams.</title>
        <authorList>
            <person name="Lu H."/>
        </authorList>
    </citation>
    <scope>NUCLEOTIDE SEQUENCE [LARGE SCALE GENOMIC DNA]</scope>
    <source>
        <strain evidence="3 4">LYT19W</strain>
    </source>
</reference>
<comment type="caution">
    <text evidence="3">The sequence shown here is derived from an EMBL/GenBank/DDBJ whole genome shotgun (WGS) entry which is preliminary data.</text>
</comment>
<evidence type="ECO:0000313" key="3">
    <source>
        <dbReference type="EMBL" id="MEK8047450.1"/>
    </source>
</evidence>
<evidence type="ECO:0000259" key="2">
    <source>
        <dbReference type="Pfam" id="PF07883"/>
    </source>
</evidence>
<sequence length="181" mass="19061">MSQRPSFIISAADVAPYTHVYPQSDEPMGPSVSLGRAAGLARLGVNLQRLPPGSRSSWPHAESDEEEFVYVVSGQVGAWIDGHLHPMVAGDFAAFPAGTGISHCFINNSTEDVVLLVGGEAAKATNRITYPLNPSRRADLRPEDWWADAPAEALGPHDGLPDALRAASAAVAAVANNPDKA</sequence>
<keyword evidence="1" id="KW-0479">Metal-binding</keyword>
<feature type="domain" description="Cupin type-2" evidence="2">
    <location>
        <begin position="47"/>
        <end position="117"/>
    </location>
</feature>
<name>A0ABU9C885_9BURK</name>
<dbReference type="PANTHER" id="PTHR35848">
    <property type="entry name" value="OXALATE-BINDING PROTEIN"/>
    <property type="match status" value="1"/>
</dbReference>
<gene>
    <name evidence="3" type="ORF">AACH00_13895</name>
</gene>
<keyword evidence="4" id="KW-1185">Reference proteome</keyword>
<dbReference type="Proteomes" id="UP001379945">
    <property type="component" value="Unassembled WGS sequence"/>
</dbReference>
<dbReference type="EMBL" id="JBBUTI010000009">
    <property type="protein sequence ID" value="MEK8047450.1"/>
    <property type="molecule type" value="Genomic_DNA"/>
</dbReference>
<dbReference type="Pfam" id="PF07883">
    <property type="entry name" value="Cupin_2"/>
    <property type="match status" value="1"/>
</dbReference>
<dbReference type="SUPFAM" id="SSF51182">
    <property type="entry name" value="RmlC-like cupins"/>
    <property type="match status" value="1"/>
</dbReference>
<accession>A0ABU9C885</accession>
<dbReference type="InterPro" id="IPR014710">
    <property type="entry name" value="RmlC-like_jellyroll"/>
</dbReference>